<protein>
    <submittedName>
        <fullName evidence="9">PTS system, mannose/fructose/sorbose family, IIB component</fullName>
        <ecNumber evidence="9">2.7.1.69</ecNumber>
    </submittedName>
</protein>
<keyword evidence="7" id="KW-0418">Kinase</keyword>
<keyword evidence="2" id="KW-0813">Transport</keyword>
<dbReference type="EMBL" id="AEDQ01000010">
    <property type="protein sequence ID" value="EFL44577.1"/>
    <property type="molecule type" value="Genomic_DNA"/>
</dbReference>
<evidence type="ECO:0000256" key="5">
    <source>
        <dbReference type="ARBA" id="ARBA00022679"/>
    </source>
</evidence>
<comment type="subcellular location">
    <subcellularLocation>
        <location evidence="1">Cytoplasm</location>
    </subcellularLocation>
</comment>
<evidence type="ECO:0000313" key="10">
    <source>
        <dbReference type="Proteomes" id="UP000004431"/>
    </source>
</evidence>
<keyword evidence="5 9" id="KW-0808">Transferase</keyword>
<organism evidence="9 10">
    <name type="scientific">Fannyhessea vaginae PB189-T1-4</name>
    <dbReference type="NCBI Taxonomy" id="866774"/>
    <lineage>
        <taxon>Bacteria</taxon>
        <taxon>Bacillati</taxon>
        <taxon>Actinomycetota</taxon>
        <taxon>Coriobacteriia</taxon>
        <taxon>Coriobacteriales</taxon>
        <taxon>Atopobiaceae</taxon>
        <taxon>Fannyhessea</taxon>
    </lineage>
</organism>
<dbReference type="CDD" id="cd00001">
    <property type="entry name" value="PTS_IIB_man"/>
    <property type="match status" value="1"/>
</dbReference>
<dbReference type="InterPro" id="IPR018455">
    <property type="entry name" value="PTS_IIB_sorbose-sp_subgr"/>
</dbReference>
<dbReference type="NCBIfam" id="TIGR00854">
    <property type="entry name" value="pts-sorbose"/>
    <property type="match status" value="1"/>
</dbReference>
<evidence type="ECO:0000256" key="1">
    <source>
        <dbReference type="ARBA" id="ARBA00004496"/>
    </source>
</evidence>
<dbReference type="RefSeq" id="WP_006303692.1">
    <property type="nucleotide sequence ID" value="NZ_AEDQ01000010.1"/>
</dbReference>
<dbReference type="Gene3D" id="3.40.35.10">
    <property type="entry name" value="Phosphotransferase system, sorbose subfamily IIB component"/>
    <property type="match status" value="1"/>
</dbReference>
<feature type="domain" description="PTS EIIB type-4" evidence="8">
    <location>
        <begin position="2"/>
        <end position="160"/>
    </location>
</feature>
<keyword evidence="10" id="KW-1185">Reference proteome</keyword>
<dbReference type="GO" id="GO:0016740">
    <property type="term" value="F:transferase activity"/>
    <property type="evidence" value="ECO:0007669"/>
    <property type="project" value="UniProtKB-KW"/>
</dbReference>
<sequence length="160" mass="17858">MSEPDILLTRIDNRLIHGQVGITWTKTIGTNLLLLVDDDVAQDGVLQQIMTLTAKQAGVDVRFWTVEKTISTIHKASPQQHIFIVVKTPHVARQLVEGGVKLGEINVGNMHFSEGKWSISTKVYVNQQDLDDLRALEDAGCNVYIQDVPGDKKESIVYQH</sequence>
<evidence type="ECO:0000256" key="6">
    <source>
        <dbReference type="ARBA" id="ARBA00022683"/>
    </source>
</evidence>
<dbReference type="NCBIfam" id="NF007288">
    <property type="entry name" value="PRK09756.1"/>
    <property type="match status" value="1"/>
</dbReference>
<dbReference type="InterPro" id="IPR036667">
    <property type="entry name" value="PTS_IIB_sorbose-sp_sf"/>
</dbReference>
<dbReference type="PROSITE" id="PS51101">
    <property type="entry name" value="PTS_EIIB_TYPE_4"/>
    <property type="match status" value="1"/>
</dbReference>
<dbReference type="Pfam" id="PF03830">
    <property type="entry name" value="PTSIIB_sorb"/>
    <property type="match status" value="1"/>
</dbReference>
<evidence type="ECO:0000259" key="8">
    <source>
        <dbReference type="PROSITE" id="PS51101"/>
    </source>
</evidence>
<accession>A0ABN0B1G0</accession>
<dbReference type="EC" id="2.7.1.69" evidence="9"/>
<keyword evidence="6" id="KW-0598">Phosphotransferase system</keyword>
<keyword evidence="4" id="KW-0762">Sugar transport</keyword>
<keyword evidence="3" id="KW-0963">Cytoplasm</keyword>
<gene>
    <name evidence="9" type="ORF">HMPREF9248_1145</name>
</gene>
<dbReference type="Proteomes" id="UP000004431">
    <property type="component" value="Unassembled WGS sequence"/>
</dbReference>
<evidence type="ECO:0000256" key="4">
    <source>
        <dbReference type="ARBA" id="ARBA00022597"/>
    </source>
</evidence>
<dbReference type="SUPFAM" id="SSF52728">
    <property type="entry name" value="PTS IIb component"/>
    <property type="match status" value="1"/>
</dbReference>
<comment type="caution">
    <text evidence="9">The sequence shown here is derived from an EMBL/GenBank/DDBJ whole genome shotgun (WGS) entry which is preliminary data.</text>
</comment>
<evidence type="ECO:0000256" key="7">
    <source>
        <dbReference type="ARBA" id="ARBA00022777"/>
    </source>
</evidence>
<evidence type="ECO:0000256" key="2">
    <source>
        <dbReference type="ARBA" id="ARBA00022448"/>
    </source>
</evidence>
<proteinExistence type="predicted"/>
<reference evidence="9 10" key="1">
    <citation type="submission" date="2010-08" db="EMBL/GenBank/DDBJ databases">
        <authorList>
            <person name="Durkin A.S."/>
            <person name="Madupu R."/>
            <person name="Torralba M."/>
            <person name="Gillis M."/>
            <person name="Methe B."/>
            <person name="Sutton G."/>
            <person name="Nelson K.E."/>
        </authorList>
    </citation>
    <scope>NUCLEOTIDE SEQUENCE [LARGE SCALE GENOMIC DNA]</scope>
    <source>
        <strain evidence="9 10">PB189-T1-4</strain>
    </source>
</reference>
<name>A0ABN0B1G0_9ACTN</name>
<evidence type="ECO:0000256" key="3">
    <source>
        <dbReference type="ARBA" id="ARBA00022490"/>
    </source>
</evidence>
<dbReference type="InterPro" id="IPR004720">
    <property type="entry name" value="PTS_IIB_sorbose-sp"/>
</dbReference>
<evidence type="ECO:0000313" key="9">
    <source>
        <dbReference type="EMBL" id="EFL44577.1"/>
    </source>
</evidence>